<feature type="compositionally biased region" description="Basic residues" evidence="1">
    <location>
        <begin position="434"/>
        <end position="443"/>
    </location>
</feature>
<dbReference type="GeneID" id="18933555"/>
<dbReference type="RefSeq" id="XP_007408058.1">
    <property type="nucleotide sequence ID" value="XM_007407996.1"/>
</dbReference>
<dbReference type="HOGENOM" id="CLU_618312_0_0_1"/>
<dbReference type="AlphaFoldDB" id="F4RG14"/>
<dbReference type="Proteomes" id="UP000001072">
    <property type="component" value="Unassembled WGS sequence"/>
</dbReference>
<name>F4RG14_MELLP</name>
<proteinExistence type="predicted"/>
<feature type="region of interest" description="Disordered" evidence="1">
    <location>
        <begin position="378"/>
        <end position="443"/>
    </location>
</feature>
<feature type="compositionally biased region" description="Basic and acidic residues" evidence="1">
    <location>
        <begin position="421"/>
        <end position="433"/>
    </location>
</feature>
<evidence type="ECO:0000313" key="2">
    <source>
        <dbReference type="EMBL" id="EGG08472.1"/>
    </source>
</evidence>
<dbReference type="KEGG" id="mlr:MELLADRAFT_84650"/>
<sequence>MDYLLMDKRGKHPTAIGRHYSFKLQLDHQCPKFPSHQDSDTLIKAKVVLTTSLFHDANLNYADVGQLLSVWQDEGLFSTIARCCPTCLSTFNQLNSQRGREPSEDNEVTHIEIDPSSDVPRFYQRSRLDFTSNPMNIYFHLSGVAGLTKDDQEKFMGDMQWPESITINKVEYQIVSRGFWGHNHYWAKVVRHVDGARGVWFYDDRRDDGRAQLLGRELSRQPKAIDRDIARIIQKNPDSFGDVPFVSAAVVDGDDDHQIEVSQVAEVPPVEPTSGNFLTGAEMASDARQVFASTCPPVVGVPIGEVSLHAPSRALLQGSKPKHVSNGADADERDILAKEAFKHFPSSTKVDEAPKTHNKQLDPVKDSVTLRLWIKRPAPDSSPIKSLSPSPQKELVNRKTSRGKKGLGKQAPPMLELGVVVKKEPGLKEESNKAKAKGKKKKY</sequence>
<protein>
    <submittedName>
        <fullName evidence="2">Uncharacterized protein</fullName>
    </submittedName>
</protein>
<dbReference type="EMBL" id="GL883100">
    <property type="protein sequence ID" value="EGG08472.1"/>
    <property type="molecule type" value="Genomic_DNA"/>
</dbReference>
<evidence type="ECO:0000256" key="1">
    <source>
        <dbReference type="SAM" id="MobiDB-lite"/>
    </source>
</evidence>
<accession>F4RG14</accession>
<evidence type="ECO:0000313" key="3">
    <source>
        <dbReference type="Proteomes" id="UP000001072"/>
    </source>
</evidence>
<gene>
    <name evidence="2" type="ORF">MELLADRAFT_84650</name>
</gene>
<reference evidence="3" key="1">
    <citation type="journal article" date="2011" name="Proc. Natl. Acad. Sci. U.S.A.">
        <title>Obligate biotrophy features unraveled by the genomic analysis of rust fungi.</title>
        <authorList>
            <person name="Duplessis S."/>
            <person name="Cuomo C.A."/>
            <person name="Lin Y.-C."/>
            <person name="Aerts A."/>
            <person name="Tisserant E."/>
            <person name="Veneault-Fourrey C."/>
            <person name="Joly D.L."/>
            <person name="Hacquard S."/>
            <person name="Amselem J."/>
            <person name="Cantarel B.L."/>
            <person name="Chiu R."/>
            <person name="Coutinho P.M."/>
            <person name="Feau N."/>
            <person name="Field M."/>
            <person name="Frey P."/>
            <person name="Gelhaye E."/>
            <person name="Goldberg J."/>
            <person name="Grabherr M.G."/>
            <person name="Kodira C.D."/>
            <person name="Kohler A."/>
            <person name="Kuees U."/>
            <person name="Lindquist E.A."/>
            <person name="Lucas S.M."/>
            <person name="Mago R."/>
            <person name="Mauceli E."/>
            <person name="Morin E."/>
            <person name="Murat C."/>
            <person name="Pangilinan J.L."/>
            <person name="Park R."/>
            <person name="Pearson M."/>
            <person name="Quesneville H."/>
            <person name="Rouhier N."/>
            <person name="Sakthikumar S."/>
            <person name="Salamov A.A."/>
            <person name="Schmutz J."/>
            <person name="Selles B."/>
            <person name="Shapiro H."/>
            <person name="Tanguay P."/>
            <person name="Tuskan G.A."/>
            <person name="Henrissat B."/>
            <person name="Van de Peer Y."/>
            <person name="Rouze P."/>
            <person name="Ellis J.G."/>
            <person name="Dodds P.N."/>
            <person name="Schein J.E."/>
            <person name="Zhong S."/>
            <person name="Hamelin R.C."/>
            <person name="Grigoriev I.V."/>
            <person name="Szabo L.J."/>
            <person name="Martin F."/>
        </authorList>
    </citation>
    <scope>NUCLEOTIDE SEQUENCE [LARGE SCALE GENOMIC DNA]</scope>
    <source>
        <strain evidence="3">98AG31 / pathotype 3-4-7</strain>
    </source>
</reference>
<keyword evidence="3" id="KW-1185">Reference proteome</keyword>
<dbReference type="VEuPathDB" id="FungiDB:MELLADRAFT_84650"/>
<organism evidence="3">
    <name type="scientific">Melampsora larici-populina (strain 98AG31 / pathotype 3-4-7)</name>
    <name type="common">Poplar leaf rust fungus</name>
    <dbReference type="NCBI Taxonomy" id="747676"/>
    <lineage>
        <taxon>Eukaryota</taxon>
        <taxon>Fungi</taxon>
        <taxon>Dikarya</taxon>
        <taxon>Basidiomycota</taxon>
        <taxon>Pucciniomycotina</taxon>
        <taxon>Pucciniomycetes</taxon>
        <taxon>Pucciniales</taxon>
        <taxon>Melampsoraceae</taxon>
        <taxon>Melampsora</taxon>
    </lineage>
</organism>
<dbReference type="InParanoid" id="F4RG14"/>